<dbReference type="Pfam" id="PF06898">
    <property type="entry name" value="YqfD"/>
    <property type="match status" value="1"/>
</dbReference>
<accession>A0A9D1RVS8</accession>
<evidence type="ECO:0000313" key="3">
    <source>
        <dbReference type="Proteomes" id="UP000824192"/>
    </source>
</evidence>
<dbReference type="AlphaFoldDB" id="A0A9D1RVS8"/>
<name>A0A9D1RVS8_9FIRM</name>
<sequence length="401" mass="44535">MEKIVNFFRGSVRMEITAPFPERVLNLCAQKGVLFWGVEWLEGEALRLSVPRHQRRTLKALVRDAGGTATELDRRGLPDFLLHFRRRYALWLGLTASVLAVTVLSQFILVVDVSGNQRIPTAEIRSTLARYGVGVGAFGLTLDTAKAEQQMMAEMEDLSWIGITLYGIRAHVEVRESTLPPEVVDQTVKGDIVAEVPGVITDLKVYAGESAWQEGSPVAAGDVLISGNVLLEGPMYSEQDIGWMQVRAQGAIEADTWRTLKASIPRTAAVKRYDGEEENRWFLEILGHRVDFCGNSGIYDGQYDKISETWTASLPDGTLLPLSVGRQVLRRYTLEEVEIDLEQGEELLRAGLLRQLEGLLGEDGTVRSTQYTAVVGEEGLTVTLRAACHEEIGRFVPYEDQ</sequence>
<protein>
    <submittedName>
        <fullName evidence="2">Sporulation protein YqfD</fullName>
    </submittedName>
</protein>
<organism evidence="2 3">
    <name type="scientific">Candidatus Flavonifractor merdipullorum</name>
    <dbReference type="NCBI Taxonomy" id="2838590"/>
    <lineage>
        <taxon>Bacteria</taxon>
        <taxon>Bacillati</taxon>
        <taxon>Bacillota</taxon>
        <taxon>Clostridia</taxon>
        <taxon>Eubacteriales</taxon>
        <taxon>Oscillospiraceae</taxon>
        <taxon>Flavonifractor</taxon>
    </lineage>
</organism>
<dbReference type="Proteomes" id="UP000824192">
    <property type="component" value="Unassembled WGS sequence"/>
</dbReference>
<keyword evidence="1" id="KW-0812">Transmembrane</keyword>
<evidence type="ECO:0000313" key="2">
    <source>
        <dbReference type="EMBL" id="HIW94584.1"/>
    </source>
</evidence>
<keyword evidence="1" id="KW-0472">Membrane</keyword>
<comment type="caution">
    <text evidence="2">The sequence shown here is derived from an EMBL/GenBank/DDBJ whole genome shotgun (WGS) entry which is preliminary data.</text>
</comment>
<reference evidence="2" key="1">
    <citation type="journal article" date="2021" name="PeerJ">
        <title>Extensive microbial diversity within the chicken gut microbiome revealed by metagenomics and culture.</title>
        <authorList>
            <person name="Gilroy R."/>
            <person name="Ravi A."/>
            <person name="Getino M."/>
            <person name="Pursley I."/>
            <person name="Horton D.L."/>
            <person name="Alikhan N.F."/>
            <person name="Baker D."/>
            <person name="Gharbi K."/>
            <person name="Hall N."/>
            <person name="Watson M."/>
            <person name="Adriaenssens E.M."/>
            <person name="Foster-Nyarko E."/>
            <person name="Jarju S."/>
            <person name="Secka A."/>
            <person name="Antonio M."/>
            <person name="Oren A."/>
            <person name="Chaudhuri R.R."/>
            <person name="La Ragione R."/>
            <person name="Hildebrand F."/>
            <person name="Pallen M.J."/>
        </authorList>
    </citation>
    <scope>NUCLEOTIDE SEQUENCE</scope>
    <source>
        <strain evidence="2">ChiGjej6B6-1540</strain>
    </source>
</reference>
<feature type="transmembrane region" description="Helical" evidence="1">
    <location>
        <begin position="88"/>
        <end position="111"/>
    </location>
</feature>
<gene>
    <name evidence="2" type="ORF">H9868_08625</name>
</gene>
<reference evidence="2" key="2">
    <citation type="submission" date="2021-04" db="EMBL/GenBank/DDBJ databases">
        <authorList>
            <person name="Gilroy R."/>
        </authorList>
    </citation>
    <scope>NUCLEOTIDE SEQUENCE</scope>
    <source>
        <strain evidence="2">ChiGjej6B6-1540</strain>
    </source>
</reference>
<keyword evidence="1" id="KW-1133">Transmembrane helix</keyword>
<proteinExistence type="predicted"/>
<evidence type="ECO:0000256" key="1">
    <source>
        <dbReference type="SAM" id="Phobius"/>
    </source>
</evidence>
<dbReference type="InterPro" id="IPR010690">
    <property type="entry name" value="YqfD"/>
</dbReference>
<dbReference type="EMBL" id="DXGA01000185">
    <property type="protein sequence ID" value="HIW94584.1"/>
    <property type="molecule type" value="Genomic_DNA"/>
</dbReference>